<dbReference type="InParanoid" id="B1L3H5"/>
<dbReference type="InterPro" id="IPR019888">
    <property type="entry name" value="Tscrpt_reg_AsnC-like"/>
</dbReference>
<dbReference type="InterPro" id="IPR050684">
    <property type="entry name" value="HTH-Siroheme_Decarb"/>
</dbReference>
<dbReference type="InterPro" id="IPR011991">
    <property type="entry name" value="ArsR-like_HTH"/>
</dbReference>
<evidence type="ECO:0000259" key="5">
    <source>
        <dbReference type="PROSITE" id="PS50956"/>
    </source>
</evidence>
<reference evidence="6 7" key="1">
    <citation type="journal article" date="2008" name="Proc. Natl. Acad. Sci. U.S.A.">
        <title>A korarchaeal genome reveals new insights into the evolution of the Archaea.</title>
        <authorList>
            <person name="Elkins J.G."/>
            <person name="Podar M."/>
            <person name="Graham D.E."/>
            <person name="Makarova K.S."/>
            <person name="Wolf Y."/>
            <person name="Randau L."/>
            <person name="Hedlund B.P."/>
            <person name="Brochier-Armanet C."/>
            <person name="Kunin V."/>
            <person name="Anderson I."/>
            <person name="Lapidus A."/>
            <person name="Goltsman E."/>
            <person name="Barry K."/>
            <person name="Koonin E.V."/>
            <person name="Hugenholtz P."/>
            <person name="Kyrpides N."/>
            <person name="Wanner G."/>
            <person name="Richardson P."/>
            <person name="Keller M."/>
            <person name="Stetter K.O."/>
        </authorList>
    </citation>
    <scope>NUCLEOTIDE SEQUENCE [LARGE SCALE GENOMIC DNA]</scope>
    <source>
        <strain evidence="7">OPF8</strain>
    </source>
</reference>
<dbReference type="Proteomes" id="UP000001686">
    <property type="component" value="Chromosome"/>
</dbReference>
<evidence type="ECO:0000256" key="4">
    <source>
        <dbReference type="ARBA" id="ARBA00029440"/>
    </source>
</evidence>
<dbReference type="eggNOG" id="arCOG01580">
    <property type="taxonomic scope" value="Archaea"/>
</dbReference>
<dbReference type="InterPro" id="IPR036388">
    <property type="entry name" value="WH-like_DNA-bd_sf"/>
</dbReference>
<protein>
    <submittedName>
        <fullName evidence="6">Transcriptional regulator, AsnC family</fullName>
    </submittedName>
</protein>
<dbReference type="InterPro" id="IPR000485">
    <property type="entry name" value="AsnC-type_HTH_dom"/>
</dbReference>
<dbReference type="EnsemblBacteria" id="ACB07004">
    <property type="protein sequence ID" value="ACB07004"/>
    <property type="gene ID" value="Kcr_0244"/>
</dbReference>
<dbReference type="Gene3D" id="3.30.70.920">
    <property type="match status" value="1"/>
</dbReference>
<dbReference type="SUPFAM" id="SSF46785">
    <property type="entry name" value="Winged helix' DNA-binding domain"/>
    <property type="match status" value="1"/>
</dbReference>
<dbReference type="KEGG" id="kcr:Kcr_0244"/>
<dbReference type="Gene3D" id="1.10.10.10">
    <property type="entry name" value="Winged helix-like DNA-binding domain superfamily/Winged helix DNA-binding domain"/>
    <property type="match status" value="1"/>
</dbReference>
<evidence type="ECO:0000313" key="6">
    <source>
        <dbReference type="EMBL" id="ACB07004.1"/>
    </source>
</evidence>
<keyword evidence="1" id="KW-0805">Transcription regulation</keyword>
<dbReference type="PANTHER" id="PTHR43413">
    <property type="entry name" value="TRANSCRIPTIONAL REGULATOR, ASNC FAMILY"/>
    <property type="match status" value="1"/>
</dbReference>
<dbReference type="GO" id="GO:0043565">
    <property type="term" value="F:sequence-specific DNA binding"/>
    <property type="evidence" value="ECO:0007669"/>
    <property type="project" value="InterPro"/>
</dbReference>
<dbReference type="GO" id="GO:0006355">
    <property type="term" value="P:regulation of DNA-templated transcription"/>
    <property type="evidence" value="ECO:0000318"/>
    <property type="project" value="GO_Central"/>
</dbReference>
<comment type="pathway">
    <text evidence="4">Amino-acid biosynthesis.</text>
</comment>
<keyword evidence="3" id="KW-0804">Transcription</keyword>
<organism evidence="6 7">
    <name type="scientific">Korarchaeum cryptofilum (strain OPF8)</name>
    <dbReference type="NCBI Taxonomy" id="374847"/>
    <lineage>
        <taxon>Archaea</taxon>
        <taxon>Thermoproteota</taxon>
        <taxon>Candidatus Korarchaeia</taxon>
        <taxon>Candidatus Korarchaeales</taxon>
        <taxon>Candidatus Korarchaeaceae</taxon>
        <taxon>Candidatus Korarchaeum</taxon>
    </lineage>
</organism>
<feature type="domain" description="HTH asnC-type" evidence="5">
    <location>
        <begin position="29"/>
        <end position="100"/>
    </location>
</feature>
<dbReference type="PhylomeDB" id="B1L3H5"/>
<dbReference type="PANTHER" id="PTHR43413:SF4">
    <property type="entry name" value="HTH-TYPE TRANSCRIPTIONAL REGULATOR LYSM"/>
    <property type="match status" value="1"/>
</dbReference>
<dbReference type="CDD" id="cd00090">
    <property type="entry name" value="HTH_ARSR"/>
    <property type="match status" value="1"/>
</dbReference>
<dbReference type="STRING" id="374847.Kcr_0244"/>
<dbReference type="Pfam" id="PF01037">
    <property type="entry name" value="AsnC_trans_reg"/>
    <property type="match status" value="1"/>
</dbReference>
<dbReference type="SUPFAM" id="SSF54909">
    <property type="entry name" value="Dimeric alpha+beta barrel"/>
    <property type="match status" value="1"/>
</dbReference>
<dbReference type="HOGENOM" id="CLU_091233_5_3_2"/>
<dbReference type="EMBL" id="CP000968">
    <property type="protein sequence ID" value="ACB07004.1"/>
    <property type="molecule type" value="Genomic_DNA"/>
</dbReference>
<evidence type="ECO:0000313" key="7">
    <source>
        <dbReference type="Proteomes" id="UP000001686"/>
    </source>
</evidence>
<accession>B1L3H5</accession>
<proteinExistence type="predicted"/>
<keyword evidence="7" id="KW-1185">Reference proteome</keyword>
<dbReference type="InterPro" id="IPR011008">
    <property type="entry name" value="Dimeric_a/b-barrel"/>
</dbReference>
<evidence type="ECO:0000256" key="1">
    <source>
        <dbReference type="ARBA" id="ARBA00023015"/>
    </source>
</evidence>
<name>B1L3H5_KORCO</name>
<gene>
    <name evidence="6" type="ordered locus">Kcr_0244</name>
</gene>
<dbReference type="PROSITE" id="PS50956">
    <property type="entry name" value="HTH_ASNC_2"/>
    <property type="match status" value="1"/>
</dbReference>
<dbReference type="GO" id="GO:0003700">
    <property type="term" value="F:DNA-binding transcription factor activity"/>
    <property type="evidence" value="ECO:0000318"/>
    <property type="project" value="GO_Central"/>
</dbReference>
<dbReference type="PRINTS" id="PR00033">
    <property type="entry name" value="HTHASNC"/>
</dbReference>
<dbReference type="AlphaFoldDB" id="B1L3H5"/>
<dbReference type="InterPro" id="IPR019885">
    <property type="entry name" value="Tscrpt_reg_HTH_AsnC-type_CS"/>
</dbReference>
<evidence type="ECO:0000256" key="3">
    <source>
        <dbReference type="ARBA" id="ARBA00023163"/>
    </source>
</evidence>
<dbReference type="InterPro" id="IPR019887">
    <property type="entry name" value="Tscrpt_reg_AsnC/Lrp_C"/>
</dbReference>
<dbReference type="InterPro" id="IPR036390">
    <property type="entry name" value="WH_DNA-bd_sf"/>
</dbReference>
<dbReference type="Pfam" id="PF13404">
    <property type="entry name" value="HTH_AsnC-type"/>
    <property type="match status" value="1"/>
</dbReference>
<sequence length="163" mass="17925">MLRHSTSAYEKSSVPSFISYSSSLSGKLMDELDRKILSILVKNARTPFTEIAEQLGVSEATIRKRVDKLVSSGVIRKFTVELGDNAMRAIVMVKVRPGYNIPKVAKEIASIEEVVRAYEVTGEYDIVAEIASADTTSLNKTIERIRSNEGVGGTLSMIVLAIW</sequence>
<dbReference type="SMART" id="SM00344">
    <property type="entry name" value="HTH_ASNC"/>
    <property type="match status" value="1"/>
</dbReference>
<dbReference type="PROSITE" id="PS00519">
    <property type="entry name" value="HTH_ASNC_1"/>
    <property type="match status" value="1"/>
</dbReference>
<evidence type="ECO:0000256" key="2">
    <source>
        <dbReference type="ARBA" id="ARBA00023125"/>
    </source>
</evidence>
<keyword evidence="2" id="KW-0238">DNA-binding</keyword>